<gene>
    <name evidence="3" type="ORF">VB854_29650</name>
</gene>
<feature type="region of interest" description="Disordered" evidence="1">
    <location>
        <begin position="45"/>
        <end position="73"/>
    </location>
</feature>
<dbReference type="RefSeq" id="WP_323224179.1">
    <property type="nucleotide sequence ID" value="NZ_JAYGHT010000200.1"/>
</dbReference>
<name>A0ABU5U7B3_9CYAN</name>
<organism evidence="3 4">
    <name type="scientific">Limnoraphis robusta CCNP1315</name>
    <dbReference type="NCBI Taxonomy" id="3110306"/>
    <lineage>
        <taxon>Bacteria</taxon>
        <taxon>Bacillati</taxon>
        <taxon>Cyanobacteriota</taxon>
        <taxon>Cyanophyceae</taxon>
        <taxon>Oscillatoriophycideae</taxon>
        <taxon>Oscillatoriales</taxon>
        <taxon>Sirenicapillariaceae</taxon>
        <taxon>Limnoraphis</taxon>
    </lineage>
</organism>
<proteinExistence type="predicted"/>
<evidence type="ECO:0000256" key="1">
    <source>
        <dbReference type="SAM" id="MobiDB-lite"/>
    </source>
</evidence>
<keyword evidence="2" id="KW-0732">Signal</keyword>
<feature type="chain" id="PRO_5045175919" evidence="2">
    <location>
        <begin position="27"/>
        <end position="262"/>
    </location>
</feature>
<dbReference type="Pfam" id="PF06051">
    <property type="entry name" value="DUF928"/>
    <property type="match status" value="1"/>
</dbReference>
<evidence type="ECO:0000313" key="4">
    <source>
        <dbReference type="Proteomes" id="UP001301728"/>
    </source>
</evidence>
<comment type="caution">
    <text evidence="3">The sequence shown here is derived from an EMBL/GenBank/DDBJ whole genome shotgun (WGS) entry which is preliminary data.</text>
</comment>
<protein>
    <submittedName>
        <fullName evidence="3">DUF928 domain-containing protein</fullName>
    </submittedName>
</protein>
<dbReference type="EMBL" id="JAYGHT010000200">
    <property type="protein sequence ID" value="MEA5523103.1"/>
    <property type="molecule type" value="Genomic_DNA"/>
</dbReference>
<dbReference type="Proteomes" id="UP001301728">
    <property type="component" value="Unassembled WGS sequence"/>
</dbReference>
<evidence type="ECO:0000313" key="3">
    <source>
        <dbReference type="EMBL" id="MEA5523103.1"/>
    </source>
</evidence>
<reference evidence="3 4" key="1">
    <citation type="submission" date="2023-12" db="EMBL/GenBank/DDBJ databases">
        <title>Baltic Sea Cyanobacteria.</title>
        <authorList>
            <person name="Delbaje E."/>
            <person name="Fewer D.P."/>
            <person name="Shishido T.K."/>
        </authorList>
    </citation>
    <scope>NUCLEOTIDE SEQUENCE [LARGE SCALE GENOMIC DNA]</scope>
    <source>
        <strain evidence="3 4">CCNP 1315</strain>
    </source>
</reference>
<keyword evidence="4" id="KW-1185">Reference proteome</keyword>
<sequence length="262" mass="28389">MVMTMKALPLFGLVVGLLSPTAVSLAKVPLASSPNLQPQMQISLEFPPAPTRSGAQSSAGGGTRGNDEEGKICTKGEIPLTALRPLESETEVTISAHPDLFIFVPENTAKQGQFIMVSEAGDDVYSETFDLPNQAEIVQVSLPETVSLEVGKTYQWQFIVLCSATDPKKVEFVEGKITRTELSEDLKTKIEAASEPLEQAQLYAKERIWQDTLMILAKLRQSNQAEWEQLLKSVGLDAIIASAPLTPCCVEDSEATPSPAEQ</sequence>
<accession>A0ABU5U7B3</accession>
<feature type="signal peptide" evidence="2">
    <location>
        <begin position="1"/>
        <end position="26"/>
    </location>
</feature>
<dbReference type="InterPro" id="IPR010328">
    <property type="entry name" value="DUF928"/>
</dbReference>
<evidence type="ECO:0000256" key="2">
    <source>
        <dbReference type="SAM" id="SignalP"/>
    </source>
</evidence>